<evidence type="ECO:0000256" key="3">
    <source>
        <dbReference type="ARBA" id="ARBA00022729"/>
    </source>
</evidence>
<dbReference type="SUPFAM" id="SSF50814">
    <property type="entry name" value="Lipocalins"/>
    <property type="match status" value="1"/>
</dbReference>
<proteinExistence type="predicted"/>
<dbReference type="AlphaFoldDB" id="A0AAW0PMF2"/>
<comment type="subcellular location">
    <subcellularLocation>
        <location evidence="1">Secreted</location>
    </subcellularLocation>
</comment>
<dbReference type="GO" id="GO:0005576">
    <property type="term" value="C:extracellular region"/>
    <property type="evidence" value="ECO:0007669"/>
    <property type="project" value="UniProtKB-SubCell"/>
</dbReference>
<evidence type="ECO:0000313" key="5">
    <source>
        <dbReference type="EMBL" id="KAK7930012.1"/>
    </source>
</evidence>
<evidence type="ECO:0000313" key="6">
    <source>
        <dbReference type="Proteomes" id="UP001460270"/>
    </source>
</evidence>
<dbReference type="Proteomes" id="UP001460270">
    <property type="component" value="Unassembled WGS sequence"/>
</dbReference>
<sequence>MMKCSGKWLYIGGASNLPGSRSLVHLLTSAWIDSRPTSQSNILELIQAQRIYGQCSTMKYNVTFENNTLVIEHPFYLKEVYLSSECTDCLAIYETVKSGDDSFESLLLFSKGKHLSFSCNNRFNEFVSLSCLVRQK</sequence>
<dbReference type="PANTHER" id="PTHR11967">
    <property type="entry name" value="ALPHA-1-ACID GLYCOPROTEIN"/>
    <property type="match status" value="1"/>
</dbReference>
<dbReference type="Gene3D" id="2.40.128.20">
    <property type="match status" value="1"/>
</dbReference>
<reference evidence="6" key="1">
    <citation type="submission" date="2024-04" db="EMBL/GenBank/DDBJ databases">
        <title>Salinicola lusitanus LLJ914,a marine bacterium isolated from the Okinawa Trough.</title>
        <authorList>
            <person name="Li J."/>
        </authorList>
    </citation>
    <scope>NUCLEOTIDE SEQUENCE [LARGE SCALE GENOMIC DNA]</scope>
</reference>
<keyword evidence="2" id="KW-0964">Secreted</keyword>
<dbReference type="InterPro" id="IPR012674">
    <property type="entry name" value="Calycin"/>
</dbReference>
<dbReference type="PANTHER" id="PTHR11967:SF2">
    <property type="entry name" value="ALPHA-1-ACID GLYCOPROTEIN 1"/>
    <property type="match status" value="1"/>
</dbReference>
<evidence type="ECO:0000256" key="2">
    <source>
        <dbReference type="ARBA" id="ARBA00022525"/>
    </source>
</evidence>
<name>A0AAW0PMF2_9GOBI</name>
<keyword evidence="4" id="KW-0325">Glycoprotein</keyword>
<keyword evidence="3" id="KW-0732">Signal</keyword>
<evidence type="ECO:0000256" key="1">
    <source>
        <dbReference type="ARBA" id="ARBA00004613"/>
    </source>
</evidence>
<organism evidence="5 6">
    <name type="scientific">Mugilogobius chulae</name>
    <name type="common">yellowstripe goby</name>
    <dbReference type="NCBI Taxonomy" id="88201"/>
    <lineage>
        <taxon>Eukaryota</taxon>
        <taxon>Metazoa</taxon>
        <taxon>Chordata</taxon>
        <taxon>Craniata</taxon>
        <taxon>Vertebrata</taxon>
        <taxon>Euteleostomi</taxon>
        <taxon>Actinopterygii</taxon>
        <taxon>Neopterygii</taxon>
        <taxon>Teleostei</taxon>
        <taxon>Neoteleostei</taxon>
        <taxon>Acanthomorphata</taxon>
        <taxon>Gobiaria</taxon>
        <taxon>Gobiiformes</taxon>
        <taxon>Gobioidei</taxon>
        <taxon>Gobiidae</taxon>
        <taxon>Gobionellinae</taxon>
        <taxon>Mugilogobius</taxon>
    </lineage>
</organism>
<gene>
    <name evidence="5" type="ORF">WMY93_006407</name>
</gene>
<accession>A0AAW0PMF2</accession>
<evidence type="ECO:0000256" key="4">
    <source>
        <dbReference type="ARBA" id="ARBA00023180"/>
    </source>
</evidence>
<keyword evidence="6" id="KW-1185">Reference proteome</keyword>
<protein>
    <submittedName>
        <fullName evidence="5">Uncharacterized protein</fullName>
    </submittedName>
</protein>
<comment type="caution">
    <text evidence="5">The sequence shown here is derived from an EMBL/GenBank/DDBJ whole genome shotgun (WGS) entry which is preliminary data.</text>
</comment>
<dbReference type="EMBL" id="JBBPFD010000004">
    <property type="protein sequence ID" value="KAK7930012.1"/>
    <property type="molecule type" value="Genomic_DNA"/>
</dbReference>